<dbReference type="GO" id="GO:0006457">
    <property type="term" value="P:protein folding"/>
    <property type="evidence" value="ECO:0007669"/>
    <property type="project" value="InterPro"/>
</dbReference>
<sequence>MLKKLWFSLILLLGFSAFADDTANPRVLLDTSLGEIELELNAADAPISVANFLAYVDSGFYQGTQFHRVISGFMVQGGGFDENLQPKQALAAIQNESQNGLANRRGTIAYARTADPHSATSQFFINLVDNAYLNGKAGKPGYTVFGRVIRGMEVVDKIAKVPTGLRSGMADVPSQTVLIRTAKKLQ</sequence>
<proteinExistence type="inferred from homology"/>
<dbReference type="GO" id="GO:0003755">
    <property type="term" value="F:peptidyl-prolyl cis-trans isomerase activity"/>
    <property type="evidence" value="ECO:0007669"/>
    <property type="project" value="UniProtKB-UniRule"/>
</dbReference>
<dbReference type="SUPFAM" id="SSF50891">
    <property type="entry name" value="Cyclophilin-like"/>
    <property type="match status" value="1"/>
</dbReference>
<evidence type="ECO:0000256" key="2">
    <source>
        <dbReference type="ARBA" id="ARBA00023110"/>
    </source>
</evidence>
<evidence type="ECO:0000259" key="5">
    <source>
        <dbReference type="PROSITE" id="PS50072"/>
    </source>
</evidence>
<dbReference type="PROSITE" id="PS50072">
    <property type="entry name" value="CSA_PPIASE_2"/>
    <property type="match status" value="1"/>
</dbReference>
<dbReference type="CDD" id="cd01920">
    <property type="entry name" value="cyclophilin_EcCYP_like"/>
    <property type="match status" value="1"/>
</dbReference>
<keyword evidence="2 4" id="KW-0697">Rotamase</keyword>
<comment type="catalytic activity">
    <reaction evidence="4">
        <text>[protein]-peptidylproline (omega=180) = [protein]-peptidylproline (omega=0)</text>
        <dbReference type="Rhea" id="RHEA:16237"/>
        <dbReference type="Rhea" id="RHEA-COMP:10747"/>
        <dbReference type="Rhea" id="RHEA-COMP:10748"/>
        <dbReference type="ChEBI" id="CHEBI:83833"/>
        <dbReference type="ChEBI" id="CHEBI:83834"/>
        <dbReference type="EC" id="5.2.1.8"/>
    </reaction>
</comment>
<evidence type="ECO:0000256" key="4">
    <source>
        <dbReference type="RuleBase" id="RU363019"/>
    </source>
</evidence>
<feature type="domain" description="PPIase cyclophilin-type" evidence="5">
    <location>
        <begin position="30"/>
        <end position="184"/>
    </location>
</feature>
<protein>
    <recommendedName>
        <fullName evidence="4">Peptidyl-prolyl cis-trans isomerase</fullName>
        <shortName evidence="4">PPIase</shortName>
        <ecNumber evidence="4">5.2.1.8</ecNumber>
    </recommendedName>
</protein>
<evidence type="ECO:0000313" key="7">
    <source>
        <dbReference type="Proteomes" id="UP000072660"/>
    </source>
</evidence>
<accession>A0A139SVB2</accession>
<feature type="signal peptide" evidence="4">
    <location>
        <begin position="1"/>
        <end position="19"/>
    </location>
</feature>
<keyword evidence="7" id="KW-1185">Reference proteome</keyword>
<dbReference type="Pfam" id="PF00160">
    <property type="entry name" value="Pro_isomerase"/>
    <property type="match status" value="1"/>
</dbReference>
<feature type="chain" id="PRO_5007230337" description="Peptidyl-prolyl cis-trans isomerase" evidence="4">
    <location>
        <begin position="20"/>
        <end position="186"/>
    </location>
</feature>
<dbReference type="EMBL" id="LSZO01000124">
    <property type="protein sequence ID" value="KXU38546.1"/>
    <property type="molecule type" value="Genomic_DNA"/>
</dbReference>
<dbReference type="InterPro" id="IPR044665">
    <property type="entry name" value="E_coli_cyclophilin_A-like"/>
</dbReference>
<dbReference type="Gene3D" id="2.40.100.10">
    <property type="entry name" value="Cyclophilin-like"/>
    <property type="match status" value="1"/>
</dbReference>
<dbReference type="PROSITE" id="PS00170">
    <property type="entry name" value="CSA_PPIASE_1"/>
    <property type="match status" value="1"/>
</dbReference>
<comment type="similarity">
    <text evidence="1 4">Belongs to the cyclophilin-type PPIase family.</text>
</comment>
<comment type="function">
    <text evidence="4">PPIases accelerate the folding of proteins. It catalyzes the cis-trans isomerization of proline imidic peptide bonds in oligopeptides.</text>
</comment>
<keyword evidence="3 4" id="KW-0413">Isomerase</keyword>
<dbReference type="AlphaFoldDB" id="A0A139SVB2"/>
<dbReference type="PRINTS" id="PR00153">
    <property type="entry name" value="CSAPPISMRASE"/>
</dbReference>
<reference evidence="6 7" key="1">
    <citation type="submission" date="2016-02" db="EMBL/GenBank/DDBJ databases">
        <authorList>
            <person name="Wen L."/>
            <person name="He K."/>
            <person name="Yang H."/>
        </authorList>
    </citation>
    <scope>NUCLEOTIDE SEQUENCE [LARGE SCALE GENOMIC DNA]</scope>
    <source>
        <strain evidence="6 7">CV58</strain>
    </source>
</reference>
<dbReference type="OrthoDB" id="9807797at2"/>
<dbReference type="EC" id="5.2.1.8" evidence="4"/>
<dbReference type="InterPro" id="IPR029000">
    <property type="entry name" value="Cyclophilin-like_dom_sf"/>
</dbReference>
<gene>
    <name evidence="6" type="ORF">AXE65_01225</name>
</gene>
<name>A0A139SVB2_9GAMM</name>
<evidence type="ECO:0000313" key="6">
    <source>
        <dbReference type="EMBL" id="KXU38546.1"/>
    </source>
</evidence>
<evidence type="ECO:0000256" key="3">
    <source>
        <dbReference type="ARBA" id="ARBA00023235"/>
    </source>
</evidence>
<evidence type="ECO:0000256" key="1">
    <source>
        <dbReference type="ARBA" id="ARBA00007365"/>
    </source>
</evidence>
<comment type="caution">
    <text evidence="6">The sequence shown here is derived from an EMBL/GenBank/DDBJ whole genome shotgun (WGS) entry which is preliminary data.</text>
</comment>
<dbReference type="InterPro" id="IPR020892">
    <property type="entry name" value="Cyclophilin-type_PPIase_CS"/>
</dbReference>
<dbReference type="PANTHER" id="PTHR43246">
    <property type="entry name" value="PEPTIDYL-PROLYL CIS-TRANS ISOMERASE CYP38, CHLOROPLASTIC"/>
    <property type="match status" value="1"/>
</dbReference>
<dbReference type="Proteomes" id="UP000072660">
    <property type="component" value="Unassembled WGS sequence"/>
</dbReference>
<dbReference type="RefSeq" id="WP_068389274.1">
    <property type="nucleotide sequence ID" value="NZ_LSZO01000124.1"/>
</dbReference>
<keyword evidence="4" id="KW-0732">Signal</keyword>
<dbReference type="InterPro" id="IPR002130">
    <property type="entry name" value="Cyclophilin-type_PPIase_dom"/>
</dbReference>
<organism evidence="6 7">
    <name type="scientific">Ventosimonas gracilis</name>
    <dbReference type="NCBI Taxonomy" id="1680762"/>
    <lineage>
        <taxon>Bacteria</taxon>
        <taxon>Pseudomonadati</taxon>
        <taxon>Pseudomonadota</taxon>
        <taxon>Gammaproteobacteria</taxon>
        <taxon>Pseudomonadales</taxon>
        <taxon>Ventosimonadaceae</taxon>
        <taxon>Ventosimonas</taxon>
    </lineage>
</organism>